<evidence type="ECO:0000259" key="2">
    <source>
        <dbReference type="Pfam" id="PF06110"/>
    </source>
</evidence>
<dbReference type="PANTHER" id="PTHR12452">
    <property type="entry name" value="42-9-9 PROTEIN-RELATED"/>
    <property type="match status" value="1"/>
</dbReference>
<evidence type="ECO:0000256" key="1">
    <source>
        <dbReference type="ARBA" id="ARBA00008987"/>
    </source>
</evidence>
<sequence length="121" mass="13979">MVQTFNVPSFDKFDEIIDKVTKENIGRNIYVLLFDISTGKSWCPDCIVADPLIRNHISKEIRGKNVIVEVPVGTRSETHSRIQLKAIPTLIKWSFVGIHEDKRLVENDCTNDYLLNKFFLE</sequence>
<organism evidence="3 4">
    <name type="scientific">Diversispora eburnea</name>
    <dbReference type="NCBI Taxonomy" id="1213867"/>
    <lineage>
        <taxon>Eukaryota</taxon>
        <taxon>Fungi</taxon>
        <taxon>Fungi incertae sedis</taxon>
        <taxon>Mucoromycota</taxon>
        <taxon>Glomeromycotina</taxon>
        <taxon>Glomeromycetes</taxon>
        <taxon>Diversisporales</taxon>
        <taxon>Diversisporaceae</taxon>
        <taxon>Diversispora</taxon>
    </lineage>
</organism>
<comment type="similarity">
    <text evidence="1">Belongs to the thioredoxin family.</text>
</comment>
<dbReference type="EMBL" id="CAJVPK010000742">
    <property type="protein sequence ID" value="CAG8545063.1"/>
    <property type="molecule type" value="Genomic_DNA"/>
</dbReference>
<accession>A0A9N9FNC9</accession>
<evidence type="ECO:0000313" key="3">
    <source>
        <dbReference type="EMBL" id="CAG8545063.1"/>
    </source>
</evidence>
<dbReference type="InterPro" id="IPR045108">
    <property type="entry name" value="TXNDC17-like"/>
</dbReference>
<dbReference type="OrthoDB" id="78947at2759"/>
<gene>
    <name evidence="3" type="ORF">DEBURN_LOCUS6813</name>
</gene>
<proteinExistence type="inferred from homology"/>
<comment type="caution">
    <text evidence="3">The sequence shown here is derived from an EMBL/GenBank/DDBJ whole genome shotgun (WGS) entry which is preliminary data.</text>
</comment>
<dbReference type="PANTHER" id="PTHR12452:SF0">
    <property type="entry name" value="THIOREDOXIN DOMAIN-CONTAINING PROTEIN 17"/>
    <property type="match status" value="1"/>
</dbReference>
<feature type="domain" description="Thioredoxin" evidence="2">
    <location>
        <begin position="9"/>
        <end position="120"/>
    </location>
</feature>
<dbReference type="Gene3D" id="3.40.30.10">
    <property type="entry name" value="Glutaredoxin"/>
    <property type="match status" value="1"/>
</dbReference>
<evidence type="ECO:0000313" key="4">
    <source>
        <dbReference type="Proteomes" id="UP000789706"/>
    </source>
</evidence>
<name>A0A9N9FNC9_9GLOM</name>
<dbReference type="Proteomes" id="UP000789706">
    <property type="component" value="Unassembled WGS sequence"/>
</dbReference>
<dbReference type="Pfam" id="PF06110">
    <property type="entry name" value="TXD17-like_Trx"/>
    <property type="match status" value="1"/>
</dbReference>
<protein>
    <submittedName>
        <fullName evidence="3">6346_t:CDS:1</fullName>
    </submittedName>
</protein>
<dbReference type="InterPro" id="IPR010357">
    <property type="entry name" value="TXNDC17_dom"/>
</dbReference>
<dbReference type="SUPFAM" id="SSF52833">
    <property type="entry name" value="Thioredoxin-like"/>
    <property type="match status" value="1"/>
</dbReference>
<keyword evidence="4" id="KW-1185">Reference proteome</keyword>
<dbReference type="GO" id="GO:0047134">
    <property type="term" value="F:protein-disulfide reductase [NAD(P)H] activity"/>
    <property type="evidence" value="ECO:0007669"/>
    <property type="project" value="InterPro"/>
</dbReference>
<dbReference type="GO" id="GO:0005829">
    <property type="term" value="C:cytosol"/>
    <property type="evidence" value="ECO:0007669"/>
    <property type="project" value="TreeGrafter"/>
</dbReference>
<dbReference type="AlphaFoldDB" id="A0A9N9FNC9"/>
<reference evidence="3" key="1">
    <citation type="submission" date="2021-06" db="EMBL/GenBank/DDBJ databases">
        <authorList>
            <person name="Kallberg Y."/>
            <person name="Tangrot J."/>
            <person name="Rosling A."/>
        </authorList>
    </citation>
    <scope>NUCLEOTIDE SEQUENCE</scope>
    <source>
        <strain evidence="3">AZ414A</strain>
    </source>
</reference>
<dbReference type="InterPro" id="IPR036249">
    <property type="entry name" value="Thioredoxin-like_sf"/>
</dbReference>